<feature type="domain" description="DNA mismatch repair proteins mutS family" evidence="4">
    <location>
        <begin position="253"/>
        <end position="425"/>
    </location>
</feature>
<evidence type="ECO:0000313" key="5">
    <source>
        <dbReference type="EMBL" id="QES90294.1"/>
    </source>
</evidence>
<dbReference type="GO" id="GO:0030983">
    <property type="term" value="F:mismatched DNA binding"/>
    <property type="evidence" value="ECO:0007669"/>
    <property type="project" value="InterPro"/>
</dbReference>
<organism evidence="5 6">
    <name type="scientific">Rhizosphaericola mali</name>
    <dbReference type="NCBI Taxonomy" id="2545455"/>
    <lineage>
        <taxon>Bacteria</taxon>
        <taxon>Pseudomonadati</taxon>
        <taxon>Bacteroidota</taxon>
        <taxon>Chitinophagia</taxon>
        <taxon>Chitinophagales</taxon>
        <taxon>Chitinophagaceae</taxon>
        <taxon>Rhizosphaericola</taxon>
    </lineage>
</organism>
<dbReference type="KEGG" id="arac:E0W69_017095"/>
<keyword evidence="1" id="KW-0547">Nucleotide-binding</keyword>
<dbReference type="InterPro" id="IPR036187">
    <property type="entry name" value="DNA_mismatch_repair_MutS_sf"/>
</dbReference>
<dbReference type="Pfam" id="PF00488">
    <property type="entry name" value="MutS_V"/>
    <property type="match status" value="1"/>
</dbReference>
<dbReference type="InterPro" id="IPR000432">
    <property type="entry name" value="DNA_mismatch_repair_MutS_C"/>
</dbReference>
<protein>
    <submittedName>
        <fullName evidence="5">DNA mismatch repair protein MutS</fullName>
    </submittedName>
</protein>
<dbReference type="AlphaFoldDB" id="A0A5P2G395"/>
<dbReference type="Gene3D" id="3.40.50.300">
    <property type="entry name" value="P-loop containing nucleotide triphosphate hydrolases"/>
    <property type="match status" value="1"/>
</dbReference>
<dbReference type="GO" id="GO:0140664">
    <property type="term" value="F:ATP-dependent DNA damage sensor activity"/>
    <property type="evidence" value="ECO:0007669"/>
    <property type="project" value="InterPro"/>
</dbReference>
<dbReference type="GO" id="GO:0006298">
    <property type="term" value="P:mismatch repair"/>
    <property type="evidence" value="ECO:0007669"/>
    <property type="project" value="InterPro"/>
</dbReference>
<dbReference type="OrthoDB" id="9802448at2"/>
<keyword evidence="3" id="KW-0238">DNA-binding</keyword>
<evidence type="ECO:0000313" key="6">
    <source>
        <dbReference type="Proteomes" id="UP000292424"/>
    </source>
</evidence>
<dbReference type="EMBL" id="CP044016">
    <property type="protein sequence ID" value="QES90294.1"/>
    <property type="molecule type" value="Genomic_DNA"/>
</dbReference>
<dbReference type="GO" id="GO:0005524">
    <property type="term" value="F:ATP binding"/>
    <property type="evidence" value="ECO:0007669"/>
    <property type="project" value="UniProtKB-KW"/>
</dbReference>
<dbReference type="InterPro" id="IPR045076">
    <property type="entry name" value="MutS"/>
</dbReference>
<dbReference type="SUPFAM" id="SSF52540">
    <property type="entry name" value="P-loop containing nucleoside triphosphate hydrolases"/>
    <property type="match status" value="1"/>
</dbReference>
<dbReference type="GO" id="GO:0005829">
    <property type="term" value="C:cytosol"/>
    <property type="evidence" value="ECO:0007669"/>
    <property type="project" value="TreeGrafter"/>
</dbReference>
<dbReference type="SMART" id="SM00534">
    <property type="entry name" value="MUTSac"/>
    <property type="match status" value="1"/>
</dbReference>
<keyword evidence="2" id="KW-0067">ATP-binding</keyword>
<evidence type="ECO:0000256" key="1">
    <source>
        <dbReference type="ARBA" id="ARBA00022741"/>
    </source>
</evidence>
<accession>A0A5P2G395</accession>
<dbReference type="SUPFAM" id="SSF48334">
    <property type="entry name" value="DNA repair protein MutS, domain III"/>
    <property type="match status" value="1"/>
</dbReference>
<evidence type="ECO:0000256" key="3">
    <source>
        <dbReference type="ARBA" id="ARBA00023125"/>
    </source>
</evidence>
<reference evidence="5 6" key="1">
    <citation type="submission" date="2019-09" db="EMBL/GenBank/DDBJ databases">
        <title>Complete genome sequence of Arachidicoccus sp. B3-10 isolated from apple orchard soil.</title>
        <authorList>
            <person name="Kim H.S."/>
            <person name="Han K.-I."/>
            <person name="Suh M.K."/>
            <person name="Lee K.C."/>
            <person name="Eom M.K."/>
            <person name="Kim J.-S."/>
            <person name="Kang S.W."/>
            <person name="Sin Y."/>
            <person name="Lee J.-S."/>
        </authorList>
    </citation>
    <scope>NUCLEOTIDE SEQUENCE [LARGE SCALE GENOMIC DNA]</scope>
    <source>
        <strain evidence="5 6">B3-10</strain>
    </source>
</reference>
<keyword evidence="6" id="KW-1185">Reference proteome</keyword>
<name>A0A5P2G395_9BACT</name>
<dbReference type="InterPro" id="IPR027417">
    <property type="entry name" value="P-loop_NTPase"/>
</dbReference>
<sequence length="436" mass="50390">MQIDATTLHDLGITNKETAQSVLNLLDFTESSIGNNYLRTFLSKPLENIAQIKEQQSIIQSIGEVEAKWNLDIKNGTIQLVETFYTTRKALIPYPASAFNAIIYKVFNPNSYNAVVFTAKHFQKFLKKLFTIWQSFSKEVVRTKKLAILLDNLERILKRDNFLLYIEMDHKLKPNEALNLGHEMQIHKQEVSQLLETYGKLDAWRSLAIATKKYNFHFPELIESENPYIEGKQLFHPLLKKPIPYDVTLSENENFLFLTGANMAGKSTFIKAVGLNVYFAHLGIGVPAESFRLSYFDGLFSNIQITDNILQGESYFFNEVKRIKDTAEKVNDEKKWLVLIDELFKGTNVRDAMRCSVAVINGFHKKRKSIFLLSTHLYEIEEEIKQFSNIQFKYFETKSLNGQLEFSYQLKNGVSNDRIGYLILEREGVINLLENM</sequence>
<evidence type="ECO:0000259" key="4">
    <source>
        <dbReference type="SMART" id="SM00534"/>
    </source>
</evidence>
<evidence type="ECO:0000256" key="2">
    <source>
        <dbReference type="ARBA" id="ARBA00022840"/>
    </source>
</evidence>
<proteinExistence type="predicted"/>
<dbReference type="PANTHER" id="PTHR11361">
    <property type="entry name" value="DNA MISMATCH REPAIR PROTEIN MUTS FAMILY MEMBER"/>
    <property type="match status" value="1"/>
</dbReference>
<dbReference type="RefSeq" id="WP_131331278.1">
    <property type="nucleotide sequence ID" value="NZ_CP044016.1"/>
</dbReference>
<dbReference type="PANTHER" id="PTHR11361:SF99">
    <property type="entry name" value="DNA MISMATCH REPAIR PROTEIN"/>
    <property type="match status" value="1"/>
</dbReference>
<dbReference type="Proteomes" id="UP000292424">
    <property type="component" value="Chromosome"/>
</dbReference>
<dbReference type="Gene3D" id="1.10.1420.10">
    <property type="match status" value="1"/>
</dbReference>
<gene>
    <name evidence="5" type="ORF">E0W69_017095</name>
</gene>